<sequence length="164" mass="18169">MTKETPTSTDDLASQLQLLLDEREITRLLLALSRTVDQKDFIGLASLYAVDGALITPRGTHRGRAGLAEFVAKDIGHYAALHHISAAHDINIHPGAETASARMTLHATHVSDSAAMAFDTVGGFYDFQLIREDGQWRIKENRIHPQWHFEVPGRTPVTHPGNER</sequence>
<dbReference type="Pfam" id="PF13577">
    <property type="entry name" value="SnoaL_4"/>
    <property type="match status" value="1"/>
</dbReference>
<dbReference type="CDD" id="cd00531">
    <property type="entry name" value="NTF2_like"/>
    <property type="match status" value="1"/>
</dbReference>
<evidence type="ECO:0000313" key="3">
    <source>
        <dbReference type="Proteomes" id="UP001419910"/>
    </source>
</evidence>
<evidence type="ECO:0000313" key="2">
    <source>
        <dbReference type="EMBL" id="MEN2793217.1"/>
    </source>
</evidence>
<feature type="domain" description="SnoaL-like" evidence="1">
    <location>
        <begin position="19"/>
        <end position="140"/>
    </location>
</feature>
<dbReference type="SUPFAM" id="SSF54427">
    <property type="entry name" value="NTF2-like"/>
    <property type="match status" value="1"/>
</dbReference>
<comment type="caution">
    <text evidence="2">The sequence shown here is derived from an EMBL/GenBank/DDBJ whole genome shotgun (WGS) entry which is preliminary data.</text>
</comment>
<proteinExistence type="predicted"/>
<name>A0ABU9YBY5_9SPHN</name>
<dbReference type="EMBL" id="JBDIME010000041">
    <property type="protein sequence ID" value="MEN2793217.1"/>
    <property type="molecule type" value="Genomic_DNA"/>
</dbReference>
<accession>A0ABU9YBY5</accession>
<evidence type="ECO:0000259" key="1">
    <source>
        <dbReference type="Pfam" id="PF13577"/>
    </source>
</evidence>
<organism evidence="2 3">
    <name type="scientific">Sphingomonas oligophenolica</name>
    <dbReference type="NCBI Taxonomy" id="301154"/>
    <lineage>
        <taxon>Bacteria</taxon>
        <taxon>Pseudomonadati</taxon>
        <taxon>Pseudomonadota</taxon>
        <taxon>Alphaproteobacteria</taxon>
        <taxon>Sphingomonadales</taxon>
        <taxon>Sphingomonadaceae</taxon>
        <taxon>Sphingomonas</taxon>
    </lineage>
</organism>
<dbReference type="InterPro" id="IPR032710">
    <property type="entry name" value="NTF2-like_dom_sf"/>
</dbReference>
<dbReference type="InterPro" id="IPR037401">
    <property type="entry name" value="SnoaL-like"/>
</dbReference>
<keyword evidence="3" id="KW-1185">Reference proteome</keyword>
<dbReference type="Proteomes" id="UP001419910">
    <property type="component" value="Unassembled WGS sequence"/>
</dbReference>
<dbReference type="Gene3D" id="3.10.450.50">
    <property type="match status" value="1"/>
</dbReference>
<gene>
    <name evidence="2" type="ORF">ABC974_26575</name>
</gene>
<protein>
    <submittedName>
        <fullName evidence="2">Nuclear transport factor 2 family protein</fullName>
    </submittedName>
</protein>
<dbReference type="RefSeq" id="WP_343888485.1">
    <property type="nucleotide sequence ID" value="NZ_BAAAEH010000009.1"/>
</dbReference>
<reference evidence="2 3" key="1">
    <citation type="submission" date="2024-05" db="EMBL/GenBank/DDBJ databases">
        <authorList>
            <person name="Liu Q."/>
            <person name="Xin Y.-H."/>
        </authorList>
    </citation>
    <scope>NUCLEOTIDE SEQUENCE [LARGE SCALE GENOMIC DNA]</scope>
    <source>
        <strain evidence="2 3">CGMCC 1.10181</strain>
    </source>
</reference>